<protein>
    <recommendedName>
        <fullName evidence="3">HK97 gp10 family phage protein</fullName>
    </recommendedName>
</protein>
<dbReference type="EMBL" id="CP026652">
    <property type="protein sequence ID" value="AVH60006.1"/>
    <property type="molecule type" value="Genomic_DNA"/>
</dbReference>
<evidence type="ECO:0000313" key="2">
    <source>
        <dbReference type="Proteomes" id="UP000238413"/>
    </source>
</evidence>
<accession>A0ABN5IAL2</accession>
<evidence type="ECO:0000313" key="1">
    <source>
        <dbReference type="EMBL" id="AVH60006.1"/>
    </source>
</evidence>
<reference evidence="1 2" key="1">
    <citation type="submission" date="2018-02" db="EMBL/GenBank/DDBJ databases">
        <title>Complete genome sequence of Streptomyces dengpaensis, the producer of angucyclines.</title>
        <authorList>
            <person name="Yumei L."/>
        </authorList>
    </citation>
    <scope>NUCLEOTIDE SEQUENCE [LARGE SCALE GENOMIC DNA]</scope>
    <source>
        <strain evidence="1 2">XZHG99</strain>
    </source>
</reference>
<evidence type="ECO:0008006" key="3">
    <source>
        <dbReference type="Google" id="ProtNLM"/>
    </source>
</evidence>
<organism evidence="1 2">
    <name type="scientific">Streptomyces dengpaensis</name>
    <dbReference type="NCBI Taxonomy" id="2049881"/>
    <lineage>
        <taxon>Bacteria</taxon>
        <taxon>Bacillati</taxon>
        <taxon>Actinomycetota</taxon>
        <taxon>Actinomycetes</taxon>
        <taxon>Kitasatosporales</taxon>
        <taxon>Streptomycetaceae</taxon>
        <taxon>Streptomyces</taxon>
    </lineage>
</organism>
<dbReference type="RefSeq" id="WP_104880027.1">
    <property type="nucleotide sequence ID" value="NZ_CP026652.1"/>
</dbReference>
<sequence length="124" mass="13938">MSAAFTLTVNTAWPEEVDHASSRFLESVALGIETDAKRLAAVDTGLMRSRIYREVNDLTARIGVRDVEYWMTVEFGSGPHVITPVNRKALYWPGARHPVARVNHPGTPVQPFLRPALMRRREAL</sequence>
<dbReference type="Proteomes" id="UP000238413">
    <property type="component" value="Chromosome"/>
</dbReference>
<gene>
    <name evidence="1" type="ORF">C4B68_34210</name>
</gene>
<name>A0ABN5IAL2_9ACTN</name>
<keyword evidence="2" id="KW-1185">Reference proteome</keyword>
<proteinExistence type="predicted"/>